<dbReference type="Proteomes" id="UP000017396">
    <property type="component" value="Chromosome"/>
</dbReference>
<evidence type="ECO:0000313" key="1">
    <source>
        <dbReference type="EMBL" id="AGY58635.1"/>
    </source>
</evidence>
<dbReference type="InterPro" id="IPR029044">
    <property type="entry name" value="Nucleotide-diphossugar_trans"/>
</dbReference>
<gene>
    <name evidence="1" type="ORF">GKIL_2389</name>
</gene>
<accession>U5QLR8</accession>
<dbReference type="STRING" id="1183438.GKIL_2389"/>
<name>U5QLR8_GLOK1</name>
<dbReference type="KEGG" id="glj:GKIL_2389"/>
<reference evidence="1 2" key="1">
    <citation type="journal article" date="2013" name="PLoS ONE">
        <title>Cultivation and Complete Genome Sequencing of Gloeobacter kilaueensis sp. nov., from a Lava Cave in Kilauea Caldera, Hawai'i.</title>
        <authorList>
            <person name="Saw J.H."/>
            <person name="Schatz M."/>
            <person name="Brown M.V."/>
            <person name="Kunkel D.D."/>
            <person name="Foster J.S."/>
            <person name="Shick H."/>
            <person name="Christensen S."/>
            <person name="Hou S."/>
            <person name="Wan X."/>
            <person name="Donachie S.P."/>
        </authorList>
    </citation>
    <scope>NUCLEOTIDE SEQUENCE [LARGE SCALE GENOMIC DNA]</scope>
    <source>
        <strain evidence="2">JS</strain>
    </source>
</reference>
<sequence length="334" mass="39687">MERPTVICLTPVRNEGWILERFLTCASLWADYILLLDQLSSDETAQIARRHSKVTLLTNPSTTYDEAERQRRLIEAARCIPGRRLLITLDADEMLTANFMTSPEWRSVLAAPPGSIIGFQWVNILPDLQRYWTSPYDYYWGFMDDGSDHGGSTIHSPRIPLPPRAPRLTLREVKVMHYQFTDWERLESKTRWYQCWERINQPERRAVEVYRQYHHMYAVAPERIQPIPGDWLTGYRERGIDMTSVLRDRHPWWDKEVLDLFEKFGTAHFRRQNIWQVDWQAVYRELHEQEPPVALGDPRSRIEKLIHRWLAKTQADKSKFPIRTFDRLLGLLGW</sequence>
<dbReference type="AlphaFoldDB" id="U5QLR8"/>
<keyword evidence="2" id="KW-1185">Reference proteome</keyword>
<proteinExistence type="predicted"/>
<dbReference type="Pfam" id="PF13704">
    <property type="entry name" value="Glyco_tranf_2_4"/>
    <property type="match status" value="1"/>
</dbReference>
<dbReference type="RefSeq" id="WP_023173810.1">
    <property type="nucleotide sequence ID" value="NC_022600.1"/>
</dbReference>
<dbReference type="EMBL" id="CP003587">
    <property type="protein sequence ID" value="AGY58635.1"/>
    <property type="molecule type" value="Genomic_DNA"/>
</dbReference>
<dbReference type="OrthoDB" id="506488at2"/>
<evidence type="ECO:0000313" key="2">
    <source>
        <dbReference type="Proteomes" id="UP000017396"/>
    </source>
</evidence>
<dbReference type="eggNOG" id="COG1215">
    <property type="taxonomic scope" value="Bacteria"/>
</dbReference>
<evidence type="ECO:0008006" key="3">
    <source>
        <dbReference type="Google" id="ProtNLM"/>
    </source>
</evidence>
<organism evidence="1 2">
    <name type="scientific">Gloeobacter kilaueensis (strain ATCC BAA-2537 / CCAP 1431/1 / ULC 316 / JS1)</name>
    <dbReference type="NCBI Taxonomy" id="1183438"/>
    <lineage>
        <taxon>Bacteria</taxon>
        <taxon>Bacillati</taxon>
        <taxon>Cyanobacteriota</taxon>
        <taxon>Cyanophyceae</taxon>
        <taxon>Gloeobacterales</taxon>
        <taxon>Gloeobacteraceae</taxon>
        <taxon>Gloeobacter</taxon>
    </lineage>
</organism>
<dbReference type="SUPFAM" id="SSF53448">
    <property type="entry name" value="Nucleotide-diphospho-sugar transferases"/>
    <property type="match status" value="1"/>
</dbReference>
<protein>
    <recommendedName>
        <fullName evidence="3">Glycosyl transferase family 2</fullName>
    </recommendedName>
</protein>
<dbReference type="HOGENOM" id="CLU_830755_0_0_3"/>